<evidence type="ECO:0000256" key="1">
    <source>
        <dbReference type="SAM" id="MobiDB-lite"/>
    </source>
</evidence>
<comment type="caution">
    <text evidence="3">The sequence shown here is derived from an EMBL/GenBank/DDBJ whole genome shotgun (WGS) entry which is preliminary data.</text>
</comment>
<evidence type="ECO:0000313" key="3">
    <source>
        <dbReference type="EMBL" id="GGX77289.1"/>
    </source>
</evidence>
<dbReference type="AlphaFoldDB" id="A0A918KUA6"/>
<sequence length="128" mass="13590">MGYSAPMNTIGMELAALQGVMGGAVPFFLGLVVVLVLLGAFWLGMRVRRREPATPTPEEQPKLPEGGPVVEEIEMREADEMPTDGGCLTPHEMPASGNRSTRRAADQTPLKWNRNSSGGFGSGGPGHT</sequence>
<accession>A0A918KUA6</accession>
<gene>
    <name evidence="3" type="ORF">GCM10010358_34540</name>
</gene>
<dbReference type="Pfam" id="PF20087">
    <property type="entry name" value="DUF6479"/>
    <property type="match status" value="1"/>
</dbReference>
<organism evidence="3 4">
    <name type="scientific">Streptomyces minutiscleroticus</name>
    <dbReference type="NCBI Taxonomy" id="68238"/>
    <lineage>
        <taxon>Bacteria</taxon>
        <taxon>Bacillati</taxon>
        <taxon>Actinomycetota</taxon>
        <taxon>Actinomycetes</taxon>
        <taxon>Kitasatosporales</taxon>
        <taxon>Streptomycetaceae</taxon>
        <taxon>Streptomyces</taxon>
    </lineage>
</organism>
<feature type="region of interest" description="Disordered" evidence="1">
    <location>
        <begin position="78"/>
        <end position="128"/>
    </location>
</feature>
<keyword evidence="2" id="KW-1133">Transmembrane helix</keyword>
<dbReference type="InterPro" id="IPR045513">
    <property type="entry name" value="DUF6479"/>
</dbReference>
<evidence type="ECO:0008006" key="5">
    <source>
        <dbReference type="Google" id="ProtNLM"/>
    </source>
</evidence>
<feature type="compositionally biased region" description="Gly residues" evidence="1">
    <location>
        <begin position="118"/>
        <end position="128"/>
    </location>
</feature>
<dbReference type="Proteomes" id="UP000619244">
    <property type="component" value="Unassembled WGS sequence"/>
</dbReference>
<proteinExistence type="predicted"/>
<protein>
    <recommendedName>
        <fullName evidence="5">Secreted protein</fullName>
    </recommendedName>
</protein>
<reference evidence="3" key="2">
    <citation type="submission" date="2020-09" db="EMBL/GenBank/DDBJ databases">
        <authorList>
            <person name="Sun Q."/>
            <person name="Ohkuma M."/>
        </authorList>
    </citation>
    <scope>NUCLEOTIDE SEQUENCE</scope>
    <source>
        <strain evidence="3">JCM 4790</strain>
    </source>
</reference>
<keyword evidence="4" id="KW-1185">Reference proteome</keyword>
<name>A0A918KUA6_9ACTN</name>
<keyword evidence="2" id="KW-0472">Membrane</keyword>
<feature type="transmembrane region" description="Helical" evidence="2">
    <location>
        <begin position="20"/>
        <end position="43"/>
    </location>
</feature>
<reference evidence="3" key="1">
    <citation type="journal article" date="2014" name="Int. J. Syst. Evol. Microbiol.">
        <title>Complete genome sequence of Corynebacterium casei LMG S-19264T (=DSM 44701T), isolated from a smear-ripened cheese.</title>
        <authorList>
            <consortium name="US DOE Joint Genome Institute (JGI-PGF)"/>
            <person name="Walter F."/>
            <person name="Albersmeier A."/>
            <person name="Kalinowski J."/>
            <person name="Ruckert C."/>
        </authorList>
    </citation>
    <scope>NUCLEOTIDE SEQUENCE</scope>
    <source>
        <strain evidence="3">JCM 4790</strain>
    </source>
</reference>
<dbReference type="EMBL" id="BMVU01000015">
    <property type="protein sequence ID" value="GGX77289.1"/>
    <property type="molecule type" value="Genomic_DNA"/>
</dbReference>
<keyword evidence="2" id="KW-0812">Transmembrane</keyword>
<evidence type="ECO:0000313" key="4">
    <source>
        <dbReference type="Proteomes" id="UP000619244"/>
    </source>
</evidence>
<evidence type="ECO:0000256" key="2">
    <source>
        <dbReference type="SAM" id="Phobius"/>
    </source>
</evidence>